<dbReference type="AlphaFoldDB" id="A0A1E4TEG1"/>
<dbReference type="Pfam" id="PF02545">
    <property type="entry name" value="Maf"/>
    <property type="match status" value="1"/>
</dbReference>
<organism evidence="4 5">
    <name type="scientific">Tortispora caseinolytica NRRL Y-17796</name>
    <dbReference type="NCBI Taxonomy" id="767744"/>
    <lineage>
        <taxon>Eukaryota</taxon>
        <taxon>Fungi</taxon>
        <taxon>Dikarya</taxon>
        <taxon>Ascomycota</taxon>
        <taxon>Saccharomycotina</taxon>
        <taxon>Trigonopsidomycetes</taxon>
        <taxon>Trigonopsidales</taxon>
        <taxon>Trigonopsidaceae</taxon>
        <taxon>Tortispora</taxon>
    </lineage>
</organism>
<dbReference type="InterPro" id="IPR003697">
    <property type="entry name" value="Maf-like"/>
</dbReference>
<evidence type="ECO:0000313" key="5">
    <source>
        <dbReference type="Proteomes" id="UP000095023"/>
    </source>
</evidence>
<evidence type="ECO:0000256" key="3">
    <source>
        <dbReference type="SAM" id="MobiDB-lite"/>
    </source>
</evidence>
<dbReference type="Gene3D" id="3.90.950.10">
    <property type="match status" value="1"/>
</dbReference>
<keyword evidence="5" id="KW-1185">Reference proteome</keyword>
<gene>
    <name evidence="4" type="ORF">CANCADRAFT_101319</name>
</gene>
<proteinExistence type="inferred from homology"/>
<dbReference type="CDD" id="cd00555">
    <property type="entry name" value="Maf"/>
    <property type="match status" value="1"/>
</dbReference>
<dbReference type="EMBL" id="KV453842">
    <property type="protein sequence ID" value="ODV90119.1"/>
    <property type="molecule type" value="Genomic_DNA"/>
</dbReference>
<dbReference type="PANTHER" id="PTHR43213">
    <property type="entry name" value="BIFUNCTIONAL DTTP/UTP PYROPHOSPHATASE/METHYLTRANSFERASE PROTEIN-RELATED"/>
    <property type="match status" value="1"/>
</dbReference>
<comment type="cofactor">
    <cofactor evidence="1">
        <name>a divalent metal cation</name>
        <dbReference type="ChEBI" id="CHEBI:60240"/>
    </cofactor>
</comment>
<protein>
    <recommendedName>
        <fullName evidence="6">Maf-like protein</fullName>
    </recommendedName>
</protein>
<dbReference type="NCBIfam" id="TIGR00172">
    <property type="entry name" value="maf"/>
    <property type="match status" value="1"/>
</dbReference>
<evidence type="ECO:0008006" key="6">
    <source>
        <dbReference type="Google" id="ProtNLM"/>
    </source>
</evidence>
<evidence type="ECO:0000313" key="4">
    <source>
        <dbReference type="EMBL" id="ODV90119.1"/>
    </source>
</evidence>
<dbReference type="InterPro" id="IPR029001">
    <property type="entry name" value="ITPase-like_fam"/>
</dbReference>
<dbReference type="OrthoDB" id="10267058at2759"/>
<dbReference type="Proteomes" id="UP000095023">
    <property type="component" value="Unassembled WGS sequence"/>
</dbReference>
<evidence type="ECO:0000256" key="1">
    <source>
        <dbReference type="ARBA" id="ARBA00001968"/>
    </source>
</evidence>
<reference evidence="5" key="1">
    <citation type="submission" date="2016-02" db="EMBL/GenBank/DDBJ databases">
        <title>Comparative genomics of biotechnologically important yeasts.</title>
        <authorList>
            <consortium name="DOE Joint Genome Institute"/>
            <person name="Riley R."/>
            <person name="Haridas S."/>
            <person name="Wolfe K.H."/>
            <person name="Lopes M.R."/>
            <person name="Hittinger C.T."/>
            <person name="Goker M."/>
            <person name="Salamov A."/>
            <person name="Wisecaver J."/>
            <person name="Long T.M."/>
            <person name="Aerts A.L."/>
            <person name="Barry K."/>
            <person name="Choi C."/>
            <person name="Clum A."/>
            <person name="Coughlan A.Y."/>
            <person name="Deshpande S."/>
            <person name="Douglass A.P."/>
            <person name="Hanson S.J."/>
            <person name="Klenk H.-P."/>
            <person name="Labutti K."/>
            <person name="Lapidus A."/>
            <person name="Lindquist E."/>
            <person name="Lipzen A."/>
            <person name="Meier-Kolthoff J.P."/>
            <person name="Ohm R.A."/>
            <person name="Otillar R.P."/>
            <person name="Pangilinan J."/>
            <person name="Peng Y."/>
            <person name="Rokas A."/>
            <person name="Rosa C.A."/>
            <person name="Scheuner C."/>
            <person name="Sibirny A.A."/>
            <person name="Slot J.C."/>
            <person name="Stielow J.B."/>
            <person name="Sun H."/>
            <person name="Kurtzman C.P."/>
            <person name="Blackwell M."/>
            <person name="Jeffries T.W."/>
            <person name="Grigoriev I.V."/>
        </authorList>
    </citation>
    <scope>NUCLEOTIDE SEQUENCE [LARGE SCALE GENOMIC DNA]</scope>
    <source>
        <strain evidence="5">NRRL Y-17796</strain>
    </source>
</reference>
<keyword evidence="2" id="KW-0378">Hydrolase</keyword>
<feature type="region of interest" description="Disordered" evidence="3">
    <location>
        <begin position="1"/>
        <end position="25"/>
    </location>
</feature>
<dbReference type="GO" id="GO:0047429">
    <property type="term" value="F:nucleoside triphosphate diphosphatase activity"/>
    <property type="evidence" value="ECO:0007669"/>
    <property type="project" value="InterPro"/>
</dbReference>
<dbReference type="PANTHER" id="PTHR43213:SF5">
    <property type="entry name" value="BIFUNCTIONAL DTTP_UTP PYROPHOSPHATASE_METHYLTRANSFERASE PROTEIN-RELATED"/>
    <property type="match status" value="1"/>
</dbReference>
<dbReference type="HAMAP" id="MF_00528">
    <property type="entry name" value="Maf"/>
    <property type="match status" value="1"/>
</dbReference>
<dbReference type="SUPFAM" id="SSF52972">
    <property type="entry name" value="ITPase-like"/>
    <property type="match status" value="1"/>
</dbReference>
<name>A0A1E4TEG1_9ASCO</name>
<feature type="compositionally biased region" description="Low complexity" evidence="3">
    <location>
        <begin position="1"/>
        <end position="13"/>
    </location>
</feature>
<sequence length="265" mass="29479">MLSFFGSAGSSKQPSPPPKYSKVPGNERILDLPIFKRLSDTRVVLASSSPRRLELMKQIGFEDIEVVPSDFEEDLDKSSMSPFEYVRLTATEKAQRVYQKILEEQAQGGDERDVVVIAGDTIVLAAQTVLEKPTSSAHQLEMLKLIRDSPLPHSVFTAVVCIAPTEVPVQPGYVMNTHVEQTDIVFDKEVSDEFLEAYIYTGEGRDAAGGYSIQGRGSLFIERMDGDYFNVVGLPLRATLKLIEKTVLEDAMYHEPESDEGDEKE</sequence>
<evidence type="ECO:0000256" key="2">
    <source>
        <dbReference type="ARBA" id="ARBA00022801"/>
    </source>
</evidence>
<accession>A0A1E4TEG1</accession>